<protein>
    <submittedName>
        <fullName evidence="1">Uncharacterized protein</fullName>
    </submittedName>
</protein>
<dbReference type="Proteomes" id="UP001219525">
    <property type="component" value="Unassembled WGS sequence"/>
</dbReference>
<comment type="caution">
    <text evidence="1">The sequence shown here is derived from an EMBL/GenBank/DDBJ whole genome shotgun (WGS) entry which is preliminary data.</text>
</comment>
<dbReference type="EMBL" id="JARJCW010000152">
    <property type="protein sequence ID" value="KAJ7190322.1"/>
    <property type="molecule type" value="Genomic_DNA"/>
</dbReference>
<feature type="non-terminal residue" evidence="1">
    <location>
        <position position="1"/>
    </location>
</feature>
<organism evidence="1 2">
    <name type="scientific">Mycena pura</name>
    <dbReference type="NCBI Taxonomy" id="153505"/>
    <lineage>
        <taxon>Eukaryota</taxon>
        <taxon>Fungi</taxon>
        <taxon>Dikarya</taxon>
        <taxon>Basidiomycota</taxon>
        <taxon>Agaricomycotina</taxon>
        <taxon>Agaricomycetes</taxon>
        <taxon>Agaricomycetidae</taxon>
        <taxon>Agaricales</taxon>
        <taxon>Marasmiineae</taxon>
        <taxon>Mycenaceae</taxon>
        <taxon>Mycena</taxon>
    </lineage>
</organism>
<evidence type="ECO:0000313" key="2">
    <source>
        <dbReference type="Proteomes" id="UP001219525"/>
    </source>
</evidence>
<evidence type="ECO:0000313" key="1">
    <source>
        <dbReference type="EMBL" id="KAJ7190322.1"/>
    </source>
</evidence>
<gene>
    <name evidence="1" type="ORF">GGX14DRAFT_298508</name>
</gene>
<sequence length="292" mass="33125">LHSFLVPYDDELALLAQGVPTFDSLTGEIFDLHAYNIFGMGDILAVQKLLNIKGVNSKCGCRSCGIMGFQNLSGEKYNYYYPLTAPTDIDDPRAGRSWDPANFPLRNEETFRSQLTEISQAHNTTRENELAKHYGLNGPPALRRVESMQRGRSYPWDFMHLLFENIIQNLVMLWSGTFKGLSVGTGNYELHPGIVDEVWAETADATKTISSAFVRSFAGGKGKFTAESWSFWFVYVAPGVLQGRLHIVYHKHACDLGVIIKRCLKFGITMDEIDDLKRKIIDWVREYERQVL</sequence>
<accession>A0AAD6XY50</accession>
<dbReference type="AlphaFoldDB" id="A0AAD6XY50"/>
<keyword evidence="2" id="KW-1185">Reference proteome</keyword>
<feature type="non-terminal residue" evidence="1">
    <location>
        <position position="292"/>
    </location>
</feature>
<reference evidence="1" key="1">
    <citation type="submission" date="2023-03" db="EMBL/GenBank/DDBJ databases">
        <title>Massive genome expansion in bonnet fungi (Mycena s.s.) driven by repeated elements and novel gene families across ecological guilds.</title>
        <authorList>
            <consortium name="Lawrence Berkeley National Laboratory"/>
            <person name="Harder C.B."/>
            <person name="Miyauchi S."/>
            <person name="Viragh M."/>
            <person name="Kuo A."/>
            <person name="Thoen E."/>
            <person name="Andreopoulos B."/>
            <person name="Lu D."/>
            <person name="Skrede I."/>
            <person name="Drula E."/>
            <person name="Henrissat B."/>
            <person name="Morin E."/>
            <person name="Kohler A."/>
            <person name="Barry K."/>
            <person name="LaButti K."/>
            <person name="Morin E."/>
            <person name="Salamov A."/>
            <person name="Lipzen A."/>
            <person name="Mereny Z."/>
            <person name="Hegedus B."/>
            <person name="Baldrian P."/>
            <person name="Stursova M."/>
            <person name="Weitz H."/>
            <person name="Taylor A."/>
            <person name="Grigoriev I.V."/>
            <person name="Nagy L.G."/>
            <person name="Martin F."/>
            <person name="Kauserud H."/>
        </authorList>
    </citation>
    <scope>NUCLEOTIDE SEQUENCE</scope>
    <source>
        <strain evidence="1">9144</strain>
    </source>
</reference>
<proteinExistence type="predicted"/>
<name>A0AAD6XY50_9AGAR</name>